<dbReference type="AlphaFoldDB" id="A0A5E7LE12"/>
<reference evidence="1 2" key="1">
    <citation type="submission" date="2019-09" db="EMBL/GenBank/DDBJ databases">
        <authorList>
            <person name="Chandra G."/>
            <person name="Truman W A."/>
        </authorList>
    </citation>
    <scope>NUCLEOTIDE SEQUENCE [LARGE SCALE GENOMIC DNA]</scope>
    <source>
        <strain evidence="1">PS870</strain>
    </source>
</reference>
<dbReference type="Proteomes" id="UP000349468">
    <property type="component" value="Unassembled WGS sequence"/>
</dbReference>
<name>A0A5E7LE12_PSEFL</name>
<evidence type="ECO:0000313" key="1">
    <source>
        <dbReference type="EMBL" id="VVP11486.1"/>
    </source>
</evidence>
<sequence length="101" mass="12024">MPYPELKNAIQRAGFTITEFSDQRAFFGYWSLTVEDYRHFYLIVNEGREGWMMFYIKDTDGPLLSWIKKESTWMDDADRATQSLIWLSGSRPPRLKSEERC</sequence>
<evidence type="ECO:0000313" key="2">
    <source>
        <dbReference type="Proteomes" id="UP000349468"/>
    </source>
</evidence>
<organism evidence="1 2">
    <name type="scientific">Pseudomonas fluorescens</name>
    <dbReference type="NCBI Taxonomy" id="294"/>
    <lineage>
        <taxon>Bacteria</taxon>
        <taxon>Pseudomonadati</taxon>
        <taxon>Pseudomonadota</taxon>
        <taxon>Gammaproteobacteria</taxon>
        <taxon>Pseudomonadales</taxon>
        <taxon>Pseudomonadaceae</taxon>
        <taxon>Pseudomonas</taxon>
    </lineage>
</organism>
<proteinExistence type="predicted"/>
<dbReference type="EMBL" id="CABVIK010000010">
    <property type="protein sequence ID" value="VVP11486.1"/>
    <property type="molecule type" value="Genomic_DNA"/>
</dbReference>
<gene>
    <name evidence="1" type="ORF">PS870_03332</name>
</gene>
<accession>A0A5E7LE12</accession>
<protein>
    <submittedName>
        <fullName evidence="1">Uncharacterized protein</fullName>
    </submittedName>
</protein>
<dbReference type="RefSeq" id="WP_154912671.1">
    <property type="nucleotide sequence ID" value="NZ_CABVIK010000010.1"/>
</dbReference>